<dbReference type="Gene3D" id="3.10.180.10">
    <property type="entry name" value="2,3-Dihydroxybiphenyl 1,2-Dioxygenase, domain 1"/>
    <property type="match status" value="2"/>
</dbReference>
<dbReference type="InterPro" id="IPR037523">
    <property type="entry name" value="VOC_core"/>
</dbReference>
<reference evidence="2" key="1">
    <citation type="journal article" date="2020" name="Fungal Divers.">
        <title>Resolving the Mortierellaceae phylogeny through synthesis of multi-gene phylogenetics and phylogenomics.</title>
        <authorList>
            <person name="Vandepol N."/>
            <person name="Liber J."/>
            <person name="Desiro A."/>
            <person name="Na H."/>
            <person name="Kennedy M."/>
            <person name="Barry K."/>
            <person name="Grigoriev I.V."/>
            <person name="Miller A.N."/>
            <person name="O'Donnell K."/>
            <person name="Stajich J.E."/>
            <person name="Bonito G."/>
        </authorList>
    </citation>
    <scope>NUCLEOTIDE SEQUENCE</scope>
    <source>
        <strain evidence="2">NVP1</strain>
    </source>
</reference>
<keyword evidence="3" id="KW-1185">Reference proteome</keyword>
<evidence type="ECO:0000259" key="1">
    <source>
        <dbReference type="PROSITE" id="PS51819"/>
    </source>
</evidence>
<name>A0A9P5SC84_9FUNG</name>
<dbReference type="Proteomes" id="UP000696485">
    <property type="component" value="Unassembled WGS sequence"/>
</dbReference>
<accession>A0A9P5SC84</accession>
<feature type="domain" description="VOC" evidence="1">
    <location>
        <begin position="113"/>
        <end position="243"/>
    </location>
</feature>
<protein>
    <recommendedName>
        <fullName evidence="1">VOC domain-containing protein</fullName>
    </recommendedName>
</protein>
<dbReference type="PANTHER" id="PTHR36113:SF6">
    <property type="entry name" value="FOSFOMYCIN RESISTANCE PROTEIN FOSX"/>
    <property type="match status" value="1"/>
</dbReference>
<feature type="non-terminal residue" evidence="2">
    <location>
        <position position="246"/>
    </location>
</feature>
<dbReference type="InterPro" id="IPR051332">
    <property type="entry name" value="Fosfomycin_Res_Enzymes"/>
</dbReference>
<gene>
    <name evidence="2" type="ORF">BG006_011147</name>
</gene>
<dbReference type="SUPFAM" id="SSF54593">
    <property type="entry name" value="Glyoxalase/Bleomycin resistance protein/Dihydroxybiphenyl dioxygenase"/>
    <property type="match status" value="2"/>
</dbReference>
<organism evidence="2 3">
    <name type="scientific">Podila minutissima</name>
    <dbReference type="NCBI Taxonomy" id="64525"/>
    <lineage>
        <taxon>Eukaryota</taxon>
        <taxon>Fungi</taxon>
        <taxon>Fungi incertae sedis</taxon>
        <taxon>Mucoromycota</taxon>
        <taxon>Mortierellomycotina</taxon>
        <taxon>Mortierellomycetes</taxon>
        <taxon>Mortierellales</taxon>
        <taxon>Mortierellaceae</taxon>
        <taxon>Podila</taxon>
    </lineage>
</organism>
<dbReference type="PROSITE" id="PS51819">
    <property type="entry name" value="VOC"/>
    <property type="match status" value="1"/>
</dbReference>
<evidence type="ECO:0000313" key="2">
    <source>
        <dbReference type="EMBL" id="KAF9325377.1"/>
    </source>
</evidence>
<dbReference type="PANTHER" id="PTHR36113">
    <property type="entry name" value="LYASE, PUTATIVE-RELATED-RELATED"/>
    <property type="match status" value="1"/>
</dbReference>
<dbReference type="AlphaFoldDB" id="A0A9P5SC84"/>
<sequence length="246" mass="27341">IFTSYGNKTTPHHKTNPGLHHLAFSAGTHEEIDEFHRKVVSFYESHVDHGQILDVPALYPQYGPHYYAVIFTDPDGVKLGLAFSSKSVVPLPTYVCSTTSELSPSSDMNYTGTINHISLSCSGMIKGRAFYHFLLADLMGYNEGREDSYGTNYTRKTAEMIFISPGNTTPHHKSNPGLHHLALSVGIHEETDEFHTRIVGFYASHANHGHILDAPALYPEYGPHDYAVFFTDPDGVKLELVFSKGQ</sequence>
<proteinExistence type="predicted"/>
<comment type="caution">
    <text evidence="2">The sequence shown here is derived from an EMBL/GenBank/DDBJ whole genome shotgun (WGS) entry which is preliminary data.</text>
</comment>
<dbReference type="InterPro" id="IPR029068">
    <property type="entry name" value="Glyas_Bleomycin-R_OHBP_Dase"/>
</dbReference>
<evidence type="ECO:0000313" key="3">
    <source>
        <dbReference type="Proteomes" id="UP000696485"/>
    </source>
</evidence>
<dbReference type="EMBL" id="JAAAUY010000934">
    <property type="protein sequence ID" value="KAF9325377.1"/>
    <property type="molecule type" value="Genomic_DNA"/>
</dbReference>